<proteinExistence type="predicted"/>
<dbReference type="CDD" id="cd16279">
    <property type="entry name" value="metallo-hydrolase-like_MBL-fold"/>
    <property type="match status" value="1"/>
</dbReference>
<dbReference type="Proteomes" id="UP000604341">
    <property type="component" value="Unassembled WGS sequence"/>
</dbReference>
<organism evidence="2 3">
    <name type="scientific">Deinococcus radiotolerans</name>
    <dbReference type="NCBI Taxonomy" id="1309407"/>
    <lineage>
        <taxon>Bacteria</taxon>
        <taxon>Thermotogati</taxon>
        <taxon>Deinococcota</taxon>
        <taxon>Deinococci</taxon>
        <taxon>Deinococcales</taxon>
        <taxon>Deinococcaceae</taxon>
        <taxon>Deinococcus</taxon>
    </lineage>
</organism>
<sequence length="277" mass="29725">MTPPVPHASITFLGTGDSKGVPRFWCACPVCQEARTGGQNRRGRTATLLRVPLKDGAEGTALLDARPDTHAALARLPGPLVPDVVLITHAHNDHILGLGDLLDYVRYARGKLQVYAPAEVIPALAQRFPYAFSGEGPVQPLPEAGVTLGDVTLRLFRVPHGANGHSHAVRLDAPHWRAAVFTDAIDVPPDVAQAWLSGLDLLALGTSFEDESGVPHRSRSVYDVREALDLPWARGARQVVLTHLSHGVDVRRGAVLPPGWSFAHDQLSVALTPGTRV</sequence>
<dbReference type="SMART" id="SM00849">
    <property type="entry name" value="Lactamase_B"/>
    <property type="match status" value="1"/>
</dbReference>
<protein>
    <submittedName>
        <fullName evidence="2">MBL fold metallo-hydrolase</fullName>
    </submittedName>
</protein>
<dbReference type="Gene3D" id="3.60.15.10">
    <property type="entry name" value="Ribonuclease Z/Hydroxyacylglutathione hydrolase-like"/>
    <property type="match status" value="1"/>
</dbReference>
<dbReference type="SUPFAM" id="SSF56281">
    <property type="entry name" value="Metallo-hydrolase/oxidoreductase"/>
    <property type="match status" value="1"/>
</dbReference>
<dbReference type="InterPro" id="IPR036866">
    <property type="entry name" value="RibonucZ/Hydroxyglut_hydro"/>
</dbReference>
<comment type="caution">
    <text evidence="2">The sequence shown here is derived from an EMBL/GenBank/DDBJ whole genome shotgun (WGS) entry which is preliminary data.</text>
</comment>
<evidence type="ECO:0000313" key="3">
    <source>
        <dbReference type="Proteomes" id="UP000604341"/>
    </source>
</evidence>
<dbReference type="EMBL" id="BMPE01000001">
    <property type="protein sequence ID" value="GGK86687.1"/>
    <property type="molecule type" value="Genomic_DNA"/>
</dbReference>
<dbReference type="PANTHER" id="PTHR42663">
    <property type="entry name" value="HYDROLASE C777.06C-RELATED-RELATED"/>
    <property type="match status" value="1"/>
</dbReference>
<reference evidence="3" key="1">
    <citation type="journal article" date="2019" name="Int. J. Syst. Evol. Microbiol.">
        <title>The Global Catalogue of Microorganisms (GCM) 10K type strain sequencing project: providing services to taxonomists for standard genome sequencing and annotation.</title>
        <authorList>
            <consortium name="The Broad Institute Genomics Platform"/>
            <consortium name="The Broad Institute Genome Sequencing Center for Infectious Disease"/>
            <person name="Wu L."/>
            <person name="Ma J."/>
        </authorList>
    </citation>
    <scope>NUCLEOTIDE SEQUENCE [LARGE SCALE GENOMIC DNA]</scope>
    <source>
        <strain evidence="3">JCM 19173</strain>
    </source>
</reference>
<gene>
    <name evidence="2" type="ORF">GCM10010844_01450</name>
</gene>
<evidence type="ECO:0000313" key="2">
    <source>
        <dbReference type="EMBL" id="GGK86687.1"/>
    </source>
</evidence>
<dbReference type="PANTHER" id="PTHR42663:SF6">
    <property type="entry name" value="HYDROLASE C777.06C-RELATED"/>
    <property type="match status" value="1"/>
</dbReference>
<keyword evidence="3" id="KW-1185">Reference proteome</keyword>
<evidence type="ECO:0000259" key="1">
    <source>
        <dbReference type="SMART" id="SM00849"/>
    </source>
</evidence>
<feature type="domain" description="Metallo-beta-lactamase" evidence="1">
    <location>
        <begin position="43"/>
        <end position="216"/>
    </location>
</feature>
<dbReference type="RefSeq" id="WP_189067065.1">
    <property type="nucleotide sequence ID" value="NZ_BMPE01000001.1"/>
</dbReference>
<dbReference type="InterPro" id="IPR001279">
    <property type="entry name" value="Metallo-B-lactamas"/>
</dbReference>
<name>A0ABQ2FD38_9DEIO</name>
<dbReference type="Pfam" id="PF12706">
    <property type="entry name" value="Lactamase_B_2"/>
    <property type="match status" value="1"/>
</dbReference>
<accession>A0ABQ2FD38</accession>